<dbReference type="RefSeq" id="WP_227475488.1">
    <property type="nucleotide sequence ID" value="NZ_JAFMPT010000001.1"/>
</dbReference>
<comment type="caution">
    <text evidence="2">The sequence shown here is derived from an EMBL/GenBank/DDBJ whole genome shotgun (WGS) entry which is preliminary data.</text>
</comment>
<dbReference type="Pfam" id="PF04306">
    <property type="entry name" value="DUF456"/>
    <property type="match status" value="1"/>
</dbReference>
<dbReference type="PANTHER" id="PTHR39165">
    <property type="entry name" value="IG HYPOTHETICAL 17883"/>
    <property type="match status" value="1"/>
</dbReference>
<sequence>MDIFLVIISLFLMVLGLVGSFLPVLPGPLTSWVGLLVLHFTNGIELSKTLIFTTLIFAIFIWLLDYVIPAIGTKRFGGSKSGMVGTTLGLVIGLISPIPFGIIIGPFVGAFIGEMLHKEDVNRASKAAFGSFLGFITSTFLKFIVAIVYFGFFITKLGTHTGPWW</sequence>
<dbReference type="EMBL" id="JAFMPT010000001">
    <property type="protein sequence ID" value="MCC1483072.1"/>
    <property type="molecule type" value="Genomic_DNA"/>
</dbReference>
<feature type="transmembrane region" description="Helical" evidence="1">
    <location>
        <begin position="50"/>
        <end position="68"/>
    </location>
</feature>
<keyword evidence="1" id="KW-0472">Membrane</keyword>
<proteinExistence type="predicted"/>
<feature type="transmembrane region" description="Helical" evidence="1">
    <location>
        <begin position="132"/>
        <end position="154"/>
    </location>
</feature>
<reference evidence="2" key="2">
    <citation type="submission" date="2021-10" db="EMBL/GenBank/DDBJ databases">
        <title>Genome of Winogradskyella sp. E313.</title>
        <authorList>
            <person name="Zhou Y."/>
        </authorList>
    </citation>
    <scope>NUCLEOTIDE SEQUENCE</scope>
    <source>
        <strain evidence="2">E313</strain>
    </source>
</reference>
<evidence type="ECO:0000313" key="2">
    <source>
        <dbReference type="EMBL" id="MCC1483072.1"/>
    </source>
</evidence>
<keyword evidence="1" id="KW-1133">Transmembrane helix</keyword>
<dbReference type="InterPro" id="IPR007403">
    <property type="entry name" value="DUF456"/>
</dbReference>
<feature type="transmembrane region" description="Helical" evidence="1">
    <location>
        <begin position="88"/>
        <end position="112"/>
    </location>
</feature>
<dbReference type="PANTHER" id="PTHR39165:SF1">
    <property type="entry name" value="DUF456 DOMAIN-CONTAINING PROTEIN"/>
    <property type="match status" value="1"/>
</dbReference>
<organism evidence="2 3">
    <name type="scientific">Winogradskyella immobilis</name>
    <dbReference type="NCBI Taxonomy" id="2816852"/>
    <lineage>
        <taxon>Bacteria</taxon>
        <taxon>Pseudomonadati</taxon>
        <taxon>Bacteroidota</taxon>
        <taxon>Flavobacteriia</taxon>
        <taxon>Flavobacteriales</taxon>
        <taxon>Flavobacteriaceae</taxon>
        <taxon>Winogradskyella</taxon>
    </lineage>
</organism>
<reference evidence="2" key="1">
    <citation type="submission" date="2021-03" db="EMBL/GenBank/DDBJ databases">
        <authorList>
            <person name="Ping X."/>
        </authorList>
    </citation>
    <scope>NUCLEOTIDE SEQUENCE</scope>
    <source>
        <strain evidence="2">E313</strain>
    </source>
</reference>
<name>A0ABS8EL85_9FLAO</name>
<evidence type="ECO:0000256" key="1">
    <source>
        <dbReference type="SAM" id="Phobius"/>
    </source>
</evidence>
<evidence type="ECO:0000313" key="3">
    <source>
        <dbReference type="Proteomes" id="UP000778797"/>
    </source>
</evidence>
<keyword evidence="1" id="KW-0812">Transmembrane</keyword>
<gene>
    <name evidence="2" type="ORF">J1C55_00590</name>
</gene>
<protein>
    <submittedName>
        <fullName evidence="2">DUF456 domain-containing protein</fullName>
    </submittedName>
</protein>
<dbReference type="Proteomes" id="UP000778797">
    <property type="component" value="Unassembled WGS sequence"/>
</dbReference>
<accession>A0ABS8EL85</accession>
<keyword evidence="3" id="KW-1185">Reference proteome</keyword>